<dbReference type="AlphaFoldDB" id="A0A212U0N4"/>
<feature type="active site" description="Nucleophile" evidence="4 5">
    <location>
        <position position="55"/>
    </location>
</feature>
<reference evidence="10" key="1">
    <citation type="submission" date="2017-06" db="EMBL/GenBank/DDBJ databases">
        <authorList>
            <person name="Varghese N."/>
            <person name="Submissions S."/>
        </authorList>
    </citation>
    <scope>NUCLEOTIDE SEQUENCE [LARGE SCALE GENOMIC DNA]</scope>
    <source>
        <strain evidence="10">MWH-VicM1</strain>
    </source>
</reference>
<comment type="similarity">
    <text evidence="1 4 7">Belongs to the tRNA pseudouridine synthase TruA family.</text>
</comment>
<dbReference type="InterPro" id="IPR020094">
    <property type="entry name" value="TruA/RsuA/RluB/E/F_N"/>
</dbReference>
<evidence type="ECO:0000313" key="10">
    <source>
        <dbReference type="Proteomes" id="UP000197215"/>
    </source>
</evidence>
<dbReference type="CDD" id="cd02570">
    <property type="entry name" value="PseudoU_synth_EcTruA"/>
    <property type="match status" value="1"/>
</dbReference>
<dbReference type="Proteomes" id="UP000197215">
    <property type="component" value="Unassembled WGS sequence"/>
</dbReference>
<dbReference type="InterPro" id="IPR001406">
    <property type="entry name" value="PsdUridine_synth_TruA"/>
</dbReference>
<dbReference type="EMBL" id="FYEX01000002">
    <property type="protein sequence ID" value="SNC71815.1"/>
    <property type="molecule type" value="Genomic_DNA"/>
</dbReference>
<feature type="domain" description="Pseudouridine synthase I TruA alpha/beta" evidence="8">
    <location>
        <begin position="8"/>
        <end position="106"/>
    </location>
</feature>
<dbReference type="RefSeq" id="WP_088813333.1">
    <property type="nucleotide sequence ID" value="NZ_FYEX01000002.1"/>
</dbReference>
<dbReference type="InterPro" id="IPR020097">
    <property type="entry name" value="PsdUridine_synth_TruA_a/b_dom"/>
</dbReference>
<evidence type="ECO:0000256" key="1">
    <source>
        <dbReference type="ARBA" id="ARBA00009375"/>
    </source>
</evidence>
<comment type="catalytic activity">
    <reaction evidence="4 7">
        <text>uridine(38/39/40) in tRNA = pseudouridine(38/39/40) in tRNA</text>
        <dbReference type="Rhea" id="RHEA:22376"/>
        <dbReference type="Rhea" id="RHEA-COMP:10085"/>
        <dbReference type="Rhea" id="RHEA-COMP:10087"/>
        <dbReference type="ChEBI" id="CHEBI:65314"/>
        <dbReference type="ChEBI" id="CHEBI:65315"/>
        <dbReference type="EC" id="5.4.99.12"/>
    </reaction>
</comment>
<evidence type="ECO:0000313" key="9">
    <source>
        <dbReference type="EMBL" id="SNC71815.1"/>
    </source>
</evidence>
<dbReference type="PANTHER" id="PTHR11142:SF0">
    <property type="entry name" value="TRNA PSEUDOURIDINE SYNTHASE-LIKE 1"/>
    <property type="match status" value="1"/>
</dbReference>
<gene>
    <name evidence="4" type="primary">truA</name>
    <name evidence="9" type="ORF">SAMN06295916_1389</name>
</gene>
<evidence type="ECO:0000259" key="8">
    <source>
        <dbReference type="Pfam" id="PF01416"/>
    </source>
</evidence>
<dbReference type="InterPro" id="IPR020095">
    <property type="entry name" value="PsdUridine_synth_TruA_C"/>
</dbReference>
<feature type="binding site" evidence="4 6">
    <location>
        <position position="113"/>
    </location>
    <ligand>
        <name>substrate</name>
    </ligand>
</feature>
<dbReference type="GO" id="GO:0031119">
    <property type="term" value="P:tRNA pseudouridine synthesis"/>
    <property type="evidence" value="ECO:0007669"/>
    <property type="project" value="UniProtKB-UniRule"/>
</dbReference>
<comment type="subunit">
    <text evidence="4">Homodimer.</text>
</comment>
<proteinExistence type="inferred from homology"/>
<evidence type="ECO:0000256" key="6">
    <source>
        <dbReference type="PIRSR" id="PIRSR001430-2"/>
    </source>
</evidence>
<dbReference type="Pfam" id="PF01416">
    <property type="entry name" value="PseudoU_synth_1"/>
    <property type="match status" value="2"/>
</dbReference>
<dbReference type="InterPro" id="IPR020103">
    <property type="entry name" value="PsdUridine_synth_cat_dom_sf"/>
</dbReference>
<dbReference type="HAMAP" id="MF_00171">
    <property type="entry name" value="TruA"/>
    <property type="match status" value="1"/>
</dbReference>
<comment type="function">
    <text evidence="4">Formation of pseudouridine at positions 38, 39 and 40 in the anticodon stem and loop of transfer RNAs.</text>
</comment>
<comment type="caution">
    <text evidence="4">Lacks conserved residue(s) required for the propagation of feature annotation.</text>
</comment>
<dbReference type="PIRSF" id="PIRSF001430">
    <property type="entry name" value="tRNA_psdUrid_synth"/>
    <property type="match status" value="1"/>
</dbReference>
<evidence type="ECO:0000256" key="3">
    <source>
        <dbReference type="ARBA" id="ARBA00023235"/>
    </source>
</evidence>
<evidence type="ECO:0000256" key="2">
    <source>
        <dbReference type="ARBA" id="ARBA00022694"/>
    </source>
</evidence>
<accession>A0A212U0N4</accession>
<dbReference type="Gene3D" id="3.30.70.580">
    <property type="entry name" value="Pseudouridine synthase I, catalytic domain, N-terminal subdomain"/>
    <property type="match status" value="1"/>
</dbReference>
<dbReference type="Gene3D" id="3.30.70.660">
    <property type="entry name" value="Pseudouridine synthase I, catalytic domain, C-terminal subdomain"/>
    <property type="match status" value="1"/>
</dbReference>
<dbReference type="FunFam" id="3.30.70.580:FF:000001">
    <property type="entry name" value="tRNA pseudouridine synthase A"/>
    <property type="match status" value="1"/>
</dbReference>
<evidence type="ECO:0000256" key="7">
    <source>
        <dbReference type="RuleBase" id="RU003792"/>
    </source>
</evidence>
<protein>
    <recommendedName>
        <fullName evidence="4">tRNA pseudouridine synthase A</fullName>
        <ecNumber evidence="4">5.4.99.12</ecNumber>
    </recommendedName>
    <alternativeName>
        <fullName evidence="4">tRNA pseudouridine(38-40) synthase</fullName>
    </alternativeName>
    <alternativeName>
        <fullName evidence="4">tRNA pseudouridylate synthase I</fullName>
    </alternativeName>
    <alternativeName>
        <fullName evidence="4">tRNA-uridine isomerase I</fullName>
    </alternativeName>
</protein>
<name>A0A212U0N4_9BURK</name>
<organism evidence="9 10">
    <name type="scientific">Polynucleobacter victoriensis</name>
    <dbReference type="NCBI Taxonomy" id="2049319"/>
    <lineage>
        <taxon>Bacteria</taxon>
        <taxon>Pseudomonadati</taxon>
        <taxon>Pseudomonadota</taxon>
        <taxon>Betaproteobacteria</taxon>
        <taxon>Burkholderiales</taxon>
        <taxon>Burkholderiaceae</taxon>
        <taxon>Polynucleobacter</taxon>
    </lineage>
</organism>
<dbReference type="SUPFAM" id="SSF55120">
    <property type="entry name" value="Pseudouridine synthase"/>
    <property type="match status" value="1"/>
</dbReference>
<sequence length="278" mass="30532">MRLALGLQYDGAAFSGWQTQHSGQTVQDHLEAALVKFIGDPAIAKVNTITAGRTDAGVHALGQVVHFDTDIVRPDLSWVKGVNAFLPATISVQWVKPVPVDFDARFSGFERTYCYALLTGPCAAPLVAGKAGYYMLPQGKSLDVEAMRKASQCLLGEHDFSSFRSSECQSKTPVKTLYQLDIHQHGPWIYFVVRGNAFLHHMVRNLVGSLLAVGSGKESPDWLKSVLEARNRQLAAPTYMPDGLYLIRVGYPENFEIPEPNLAGSLLPLELFKSIEVS</sequence>
<keyword evidence="10" id="KW-1185">Reference proteome</keyword>
<dbReference type="GO" id="GO:0160147">
    <property type="term" value="F:tRNA pseudouridine(38-40) synthase activity"/>
    <property type="evidence" value="ECO:0007669"/>
    <property type="project" value="UniProtKB-EC"/>
</dbReference>
<dbReference type="NCBIfam" id="TIGR00071">
    <property type="entry name" value="hisT_truA"/>
    <property type="match status" value="1"/>
</dbReference>
<feature type="domain" description="Pseudouridine synthase I TruA alpha/beta" evidence="8">
    <location>
        <begin position="150"/>
        <end position="252"/>
    </location>
</feature>
<keyword evidence="2 4" id="KW-0819">tRNA processing</keyword>
<dbReference type="GO" id="GO:0003723">
    <property type="term" value="F:RNA binding"/>
    <property type="evidence" value="ECO:0007669"/>
    <property type="project" value="InterPro"/>
</dbReference>
<dbReference type="EC" id="5.4.99.12" evidence="4"/>
<dbReference type="OrthoDB" id="9811823at2"/>
<dbReference type="PANTHER" id="PTHR11142">
    <property type="entry name" value="PSEUDOURIDYLATE SYNTHASE"/>
    <property type="match status" value="1"/>
</dbReference>
<evidence type="ECO:0000256" key="4">
    <source>
        <dbReference type="HAMAP-Rule" id="MF_00171"/>
    </source>
</evidence>
<evidence type="ECO:0000256" key="5">
    <source>
        <dbReference type="PIRSR" id="PIRSR001430-1"/>
    </source>
</evidence>
<keyword evidence="3 4" id="KW-0413">Isomerase</keyword>